<proteinExistence type="predicted"/>
<protein>
    <submittedName>
        <fullName evidence="1">Uncharacterized protein</fullName>
    </submittedName>
</protein>
<name>A0A4Q9PSI4_9APHY</name>
<dbReference type="EMBL" id="ML145137">
    <property type="protein sequence ID" value="TBU57397.1"/>
    <property type="molecule type" value="Genomic_DNA"/>
</dbReference>
<dbReference type="AlphaFoldDB" id="A0A4Q9PSI4"/>
<gene>
    <name evidence="1" type="ORF">BD310DRAFT_929292</name>
</gene>
<reference evidence="1 2" key="1">
    <citation type="submission" date="2019-01" db="EMBL/GenBank/DDBJ databases">
        <title>Draft genome sequences of three monokaryotic isolates of the white-rot basidiomycete fungus Dichomitus squalens.</title>
        <authorList>
            <consortium name="DOE Joint Genome Institute"/>
            <person name="Lopez S.C."/>
            <person name="Andreopoulos B."/>
            <person name="Pangilinan J."/>
            <person name="Lipzen A."/>
            <person name="Riley R."/>
            <person name="Ahrendt S."/>
            <person name="Ng V."/>
            <person name="Barry K."/>
            <person name="Daum C."/>
            <person name="Grigoriev I.V."/>
            <person name="Hilden K.S."/>
            <person name="Makela M.R."/>
            <person name="de Vries R.P."/>
        </authorList>
    </citation>
    <scope>NUCLEOTIDE SEQUENCE [LARGE SCALE GENOMIC DNA]</scope>
    <source>
        <strain evidence="1 2">CBS 464.89</strain>
    </source>
</reference>
<keyword evidence="2" id="KW-1185">Reference proteome</keyword>
<accession>A0A4Q9PSI4</accession>
<sequence>MVRPYTSTHYSDHASPAGPSGTGKSITLVTIPNIPSMLSASRFEGARYVGGYTTQCGVHLG</sequence>
<organism evidence="1 2">
    <name type="scientific">Dichomitus squalens</name>
    <dbReference type="NCBI Taxonomy" id="114155"/>
    <lineage>
        <taxon>Eukaryota</taxon>
        <taxon>Fungi</taxon>
        <taxon>Dikarya</taxon>
        <taxon>Basidiomycota</taxon>
        <taxon>Agaricomycotina</taxon>
        <taxon>Agaricomycetes</taxon>
        <taxon>Polyporales</taxon>
        <taxon>Polyporaceae</taxon>
        <taxon>Dichomitus</taxon>
    </lineage>
</organism>
<evidence type="ECO:0000313" key="2">
    <source>
        <dbReference type="Proteomes" id="UP000292082"/>
    </source>
</evidence>
<evidence type="ECO:0000313" key="1">
    <source>
        <dbReference type="EMBL" id="TBU57397.1"/>
    </source>
</evidence>
<dbReference type="Proteomes" id="UP000292082">
    <property type="component" value="Unassembled WGS sequence"/>
</dbReference>